<accession>A0ABU2G242</accession>
<gene>
    <name evidence="1" type="ORF">NDI79_10295</name>
</gene>
<dbReference type="Proteomes" id="UP001254813">
    <property type="component" value="Unassembled WGS sequence"/>
</dbReference>
<organism evidence="1 2">
    <name type="scientific">Halogeometricum luteum</name>
    <dbReference type="NCBI Taxonomy" id="2950537"/>
    <lineage>
        <taxon>Archaea</taxon>
        <taxon>Methanobacteriati</taxon>
        <taxon>Methanobacteriota</taxon>
        <taxon>Stenosarchaea group</taxon>
        <taxon>Halobacteria</taxon>
        <taxon>Halobacteriales</taxon>
        <taxon>Haloferacaceae</taxon>
        <taxon>Halogeometricum</taxon>
    </lineage>
</organism>
<sequence length="55" mass="6398">MHLVDEIYWRLDGTSDTISITTSKPVYERMDVDKAREVRDALSELIAELEAREDD</sequence>
<proteinExistence type="predicted"/>
<dbReference type="RefSeq" id="WP_310928389.1">
    <property type="nucleotide sequence ID" value="NZ_JAMQOQ010000002.1"/>
</dbReference>
<protein>
    <submittedName>
        <fullName evidence="1">Uncharacterized protein</fullName>
    </submittedName>
</protein>
<comment type="caution">
    <text evidence="1">The sequence shown here is derived from an EMBL/GenBank/DDBJ whole genome shotgun (WGS) entry which is preliminary data.</text>
</comment>
<keyword evidence="2" id="KW-1185">Reference proteome</keyword>
<dbReference type="EMBL" id="JAMQOQ010000002">
    <property type="protein sequence ID" value="MDS0294561.1"/>
    <property type="molecule type" value="Genomic_DNA"/>
</dbReference>
<evidence type="ECO:0000313" key="1">
    <source>
        <dbReference type="EMBL" id="MDS0294561.1"/>
    </source>
</evidence>
<evidence type="ECO:0000313" key="2">
    <source>
        <dbReference type="Proteomes" id="UP001254813"/>
    </source>
</evidence>
<reference evidence="1 2" key="1">
    <citation type="submission" date="2022-06" db="EMBL/GenBank/DDBJ databases">
        <title>Halogeometricum sp. a new haloarchaeum isolate from saline soil.</title>
        <authorList>
            <person name="Strakova D."/>
            <person name="Galisteo C."/>
            <person name="Sanchez-Porro C."/>
            <person name="Ventosa A."/>
        </authorList>
    </citation>
    <scope>NUCLEOTIDE SEQUENCE [LARGE SCALE GENOMIC DNA]</scope>
    <source>
        <strain evidence="2">S3BR25-2</strain>
    </source>
</reference>
<name>A0ABU2G242_9EURY</name>